<feature type="transmembrane region" description="Helical" evidence="7">
    <location>
        <begin position="146"/>
        <end position="167"/>
    </location>
</feature>
<dbReference type="PANTHER" id="PTHR42920">
    <property type="entry name" value="OS03G0707200 PROTEIN-RELATED"/>
    <property type="match status" value="1"/>
</dbReference>
<dbReference type="AlphaFoldDB" id="A0A5J4K767"/>
<dbReference type="InterPro" id="IPR000620">
    <property type="entry name" value="EamA_dom"/>
</dbReference>
<comment type="caution">
    <text evidence="9">The sequence shown here is derived from an EMBL/GenBank/DDBJ whole genome shotgun (WGS) entry which is preliminary data.</text>
</comment>
<keyword evidence="6 7" id="KW-0472">Membrane</keyword>
<evidence type="ECO:0000256" key="1">
    <source>
        <dbReference type="ARBA" id="ARBA00004651"/>
    </source>
</evidence>
<dbReference type="GO" id="GO:0005886">
    <property type="term" value="C:plasma membrane"/>
    <property type="evidence" value="ECO:0007669"/>
    <property type="project" value="UniProtKB-SubCell"/>
</dbReference>
<feature type="transmembrane region" description="Helical" evidence="7">
    <location>
        <begin position="174"/>
        <end position="193"/>
    </location>
</feature>
<evidence type="ECO:0000256" key="3">
    <source>
        <dbReference type="ARBA" id="ARBA00022475"/>
    </source>
</evidence>
<feature type="domain" description="EamA" evidence="8">
    <location>
        <begin position="143"/>
        <end position="275"/>
    </location>
</feature>
<feature type="transmembrane region" description="Helical" evidence="7">
    <location>
        <begin position="31"/>
        <end position="49"/>
    </location>
</feature>
<feature type="transmembrane region" description="Helical" evidence="7">
    <location>
        <begin position="116"/>
        <end position="134"/>
    </location>
</feature>
<keyword evidence="5 7" id="KW-1133">Transmembrane helix</keyword>
<comment type="similarity">
    <text evidence="2">Belongs to the EamA transporter family.</text>
</comment>
<comment type="subcellular location">
    <subcellularLocation>
        <location evidence="1">Cell membrane</location>
        <topology evidence="1">Multi-pass membrane protein</topology>
    </subcellularLocation>
</comment>
<feature type="transmembrane region" description="Helical" evidence="7">
    <location>
        <begin position="90"/>
        <end position="109"/>
    </location>
</feature>
<proteinExistence type="inferred from homology"/>
<feature type="transmembrane region" description="Helical" evidence="7">
    <location>
        <begin position="7"/>
        <end position="25"/>
    </location>
</feature>
<feature type="transmembrane region" description="Helical" evidence="7">
    <location>
        <begin position="260"/>
        <end position="280"/>
    </location>
</feature>
<organism evidence="9 10">
    <name type="scientific">Thermogemmatispora aurantia</name>
    <dbReference type="NCBI Taxonomy" id="2045279"/>
    <lineage>
        <taxon>Bacteria</taxon>
        <taxon>Bacillati</taxon>
        <taxon>Chloroflexota</taxon>
        <taxon>Ktedonobacteria</taxon>
        <taxon>Thermogemmatisporales</taxon>
        <taxon>Thermogemmatisporaceae</taxon>
        <taxon>Thermogemmatispora</taxon>
    </lineage>
</organism>
<evidence type="ECO:0000313" key="10">
    <source>
        <dbReference type="Proteomes" id="UP000334820"/>
    </source>
</evidence>
<keyword evidence="4 7" id="KW-0812">Transmembrane</keyword>
<evidence type="ECO:0000259" key="8">
    <source>
        <dbReference type="Pfam" id="PF00892"/>
    </source>
</evidence>
<gene>
    <name evidence="9" type="ORF">KTAU_20120</name>
</gene>
<dbReference type="Pfam" id="PF00892">
    <property type="entry name" value="EamA"/>
    <property type="match status" value="2"/>
</dbReference>
<dbReference type="RefSeq" id="WP_170293176.1">
    <property type="nucleotide sequence ID" value="NZ_BKZV01000002.1"/>
</dbReference>
<sequence>MRIDGLLLVVTMIWGSTFLVTKYTIHFVGLFTYLGYNFGIGALTLALLFRRHLRHLTGAELRSGLILGLLLFSGYALQTLGLQYTITSKAGFITGLYIPLVPLFAVLLLRQRPSLEAGLGFLFSLLGLTLLSVNKDFNLSFGLGEALILGCAIAFALHIVCISKFVVGADALNLAIIQLATTSALSLTTALLTHEGLLLPASAPIWGAVLFMGVVDIGFCMGTMNWAQQYISSTHAALIYACEPVWAGIFGTLAGQTLSGLAWVGGACICLGMIMSEVRLATLLKSRRRSG</sequence>
<name>A0A5J4K767_9CHLR</name>
<dbReference type="InterPro" id="IPR051258">
    <property type="entry name" value="Diverse_Substrate_Transporter"/>
</dbReference>
<protein>
    <submittedName>
        <fullName evidence="9">Membrane protein</fullName>
    </submittedName>
</protein>
<dbReference type="PANTHER" id="PTHR42920:SF5">
    <property type="entry name" value="EAMA DOMAIN-CONTAINING PROTEIN"/>
    <property type="match status" value="1"/>
</dbReference>
<evidence type="ECO:0000256" key="7">
    <source>
        <dbReference type="SAM" id="Phobius"/>
    </source>
</evidence>
<evidence type="ECO:0000256" key="6">
    <source>
        <dbReference type="ARBA" id="ARBA00023136"/>
    </source>
</evidence>
<evidence type="ECO:0000313" key="9">
    <source>
        <dbReference type="EMBL" id="GER83375.1"/>
    </source>
</evidence>
<evidence type="ECO:0000256" key="2">
    <source>
        <dbReference type="ARBA" id="ARBA00007362"/>
    </source>
</evidence>
<evidence type="ECO:0000256" key="4">
    <source>
        <dbReference type="ARBA" id="ARBA00022692"/>
    </source>
</evidence>
<reference evidence="9 10" key="1">
    <citation type="journal article" date="2019" name="Int. J. Syst. Evol. Microbiol.">
        <title>Thermogemmatispora aurantia sp. nov. and Thermogemmatispora argillosa sp. nov., within the class Ktedonobacteria, and emended description of the genus Thermogemmatispora.</title>
        <authorList>
            <person name="Zheng Y."/>
            <person name="Wang C.M."/>
            <person name="Sakai Y."/>
            <person name="Abe K."/>
            <person name="Yokota A."/>
            <person name="Yabe S."/>
        </authorList>
    </citation>
    <scope>NUCLEOTIDE SEQUENCE [LARGE SCALE GENOMIC DNA]</scope>
    <source>
        <strain evidence="9 10">A1-2</strain>
    </source>
</reference>
<feature type="transmembrane region" description="Helical" evidence="7">
    <location>
        <begin position="61"/>
        <end position="78"/>
    </location>
</feature>
<dbReference type="EMBL" id="BKZV01000002">
    <property type="protein sequence ID" value="GER83375.1"/>
    <property type="molecule type" value="Genomic_DNA"/>
</dbReference>
<keyword evidence="3" id="KW-1003">Cell membrane</keyword>
<feature type="transmembrane region" description="Helical" evidence="7">
    <location>
        <begin position="236"/>
        <end position="254"/>
    </location>
</feature>
<feature type="domain" description="EamA" evidence="8">
    <location>
        <begin position="5"/>
        <end position="132"/>
    </location>
</feature>
<dbReference type="SUPFAM" id="SSF103481">
    <property type="entry name" value="Multidrug resistance efflux transporter EmrE"/>
    <property type="match status" value="2"/>
</dbReference>
<evidence type="ECO:0000256" key="5">
    <source>
        <dbReference type="ARBA" id="ARBA00022989"/>
    </source>
</evidence>
<dbReference type="Proteomes" id="UP000334820">
    <property type="component" value="Unassembled WGS sequence"/>
</dbReference>
<accession>A0A5J4K767</accession>
<feature type="transmembrane region" description="Helical" evidence="7">
    <location>
        <begin position="205"/>
        <end position="224"/>
    </location>
</feature>
<keyword evidence="10" id="KW-1185">Reference proteome</keyword>
<dbReference type="InterPro" id="IPR037185">
    <property type="entry name" value="EmrE-like"/>
</dbReference>